<feature type="coiled-coil region" evidence="1">
    <location>
        <begin position="26"/>
        <end position="53"/>
    </location>
</feature>
<comment type="caution">
    <text evidence="3">The sequence shown here is derived from an EMBL/GenBank/DDBJ whole genome shotgun (WGS) entry which is preliminary data.</text>
</comment>
<dbReference type="Proteomes" id="UP000605992">
    <property type="component" value="Unassembled WGS sequence"/>
</dbReference>
<sequence>MSKRVIVTLASAAVLSAVVPGLAGYMASQYEALAQTRKELARLQTQLRMAELNVEPAAAVPCGPNSATQSTRELQMPRNTHSRPWQNSGYMQDLSPTIWSSLAVPDIDPWSRELGHHPHHGARHVDIPGGWPAFDHPAPGRSWRER</sequence>
<organism evidence="3 4">
    <name type="scientific">Planotetraspora thailandica</name>
    <dbReference type="NCBI Taxonomy" id="487172"/>
    <lineage>
        <taxon>Bacteria</taxon>
        <taxon>Bacillati</taxon>
        <taxon>Actinomycetota</taxon>
        <taxon>Actinomycetes</taxon>
        <taxon>Streptosporangiales</taxon>
        <taxon>Streptosporangiaceae</taxon>
        <taxon>Planotetraspora</taxon>
    </lineage>
</organism>
<feature type="compositionally biased region" description="Polar residues" evidence="2">
    <location>
        <begin position="65"/>
        <end position="86"/>
    </location>
</feature>
<protein>
    <submittedName>
        <fullName evidence="3">Uncharacterized protein</fullName>
    </submittedName>
</protein>
<name>A0A8J3UX48_9ACTN</name>
<evidence type="ECO:0000313" key="3">
    <source>
        <dbReference type="EMBL" id="GII53664.1"/>
    </source>
</evidence>
<gene>
    <name evidence="3" type="ORF">Pth03_20530</name>
</gene>
<evidence type="ECO:0000256" key="2">
    <source>
        <dbReference type="SAM" id="MobiDB-lite"/>
    </source>
</evidence>
<feature type="region of interest" description="Disordered" evidence="2">
    <location>
        <begin position="60"/>
        <end position="86"/>
    </location>
</feature>
<accession>A0A8J3UX48</accession>
<dbReference type="AlphaFoldDB" id="A0A8J3UX48"/>
<proteinExistence type="predicted"/>
<evidence type="ECO:0000313" key="4">
    <source>
        <dbReference type="Proteomes" id="UP000605992"/>
    </source>
</evidence>
<reference evidence="3" key="1">
    <citation type="submission" date="2021-01" db="EMBL/GenBank/DDBJ databases">
        <title>Whole genome shotgun sequence of Planotetraspora thailandica NBRC 104271.</title>
        <authorList>
            <person name="Komaki H."/>
            <person name="Tamura T."/>
        </authorList>
    </citation>
    <scope>NUCLEOTIDE SEQUENCE</scope>
    <source>
        <strain evidence="3">NBRC 104271</strain>
    </source>
</reference>
<evidence type="ECO:0000256" key="1">
    <source>
        <dbReference type="SAM" id="Coils"/>
    </source>
</evidence>
<dbReference type="EMBL" id="BOOR01000010">
    <property type="protein sequence ID" value="GII53664.1"/>
    <property type="molecule type" value="Genomic_DNA"/>
</dbReference>
<keyword evidence="1" id="KW-0175">Coiled coil</keyword>
<keyword evidence="4" id="KW-1185">Reference proteome</keyword>
<dbReference type="RefSeq" id="WP_203943908.1">
    <property type="nucleotide sequence ID" value="NZ_BOOR01000010.1"/>
</dbReference>